<sequence>MEIVGNGKLKRAPPYLGMNLSVRGRRIFRNRSRVKNDKEKEKMDKMSARLRRPEFTKHELVGTAAITKLLPKIVIPKTYKGPVIEDLIEELHKTVNDKDSGVDFLPTAKNLEKNVKKSEGIAAERVPKSSSSKYKINKNNSFCRKQNAKENIKKQRSKVINNHSYIGAFNDWSLKNKISSEFGKRPCEDLWEKETASILRGTNILHTCSININEIDHNKMYFRPHCLTTFDLNKLHLNNNNFDESNDIDN</sequence>
<dbReference type="AlphaFoldDB" id="A0AAV8ZT89"/>
<proteinExistence type="predicted"/>
<dbReference type="Proteomes" id="UP001162156">
    <property type="component" value="Unassembled WGS sequence"/>
</dbReference>
<gene>
    <name evidence="1" type="ORF">NQ314_001083</name>
</gene>
<reference evidence="1" key="1">
    <citation type="journal article" date="2023" name="Insect Mol. Biol.">
        <title>Genome sequencing provides insights into the evolution of gene families encoding plant cell wall-degrading enzymes in longhorned beetles.</title>
        <authorList>
            <person name="Shin N.R."/>
            <person name="Okamura Y."/>
            <person name="Kirsch R."/>
            <person name="Pauchet Y."/>
        </authorList>
    </citation>
    <scope>NUCLEOTIDE SEQUENCE</scope>
    <source>
        <strain evidence="1">RBIC_L_NR</strain>
    </source>
</reference>
<evidence type="ECO:0000313" key="2">
    <source>
        <dbReference type="Proteomes" id="UP001162156"/>
    </source>
</evidence>
<comment type="caution">
    <text evidence="1">The sequence shown here is derived from an EMBL/GenBank/DDBJ whole genome shotgun (WGS) entry which is preliminary data.</text>
</comment>
<accession>A0AAV8ZT89</accession>
<organism evidence="1 2">
    <name type="scientific">Rhamnusium bicolor</name>
    <dbReference type="NCBI Taxonomy" id="1586634"/>
    <lineage>
        <taxon>Eukaryota</taxon>
        <taxon>Metazoa</taxon>
        <taxon>Ecdysozoa</taxon>
        <taxon>Arthropoda</taxon>
        <taxon>Hexapoda</taxon>
        <taxon>Insecta</taxon>
        <taxon>Pterygota</taxon>
        <taxon>Neoptera</taxon>
        <taxon>Endopterygota</taxon>
        <taxon>Coleoptera</taxon>
        <taxon>Polyphaga</taxon>
        <taxon>Cucujiformia</taxon>
        <taxon>Chrysomeloidea</taxon>
        <taxon>Cerambycidae</taxon>
        <taxon>Lepturinae</taxon>
        <taxon>Rhagiini</taxon>
        <taxon>Rhamnusium</taxon>
    </lineage>
</organism>
<name>A0AAV8ZT89_9CUCU</name>
<keyword evidence="2" id="KW-1185">Reference proteome</keyword>
<evidence type="ECO:0000313" key="1">
    <source>
        <dbReference type="EMBL" id="KAJ8970664.1"/>
    </source>
</evidence>
<dbReference type="EMBL" id="JANEYF010000326">
    <property type="protein sequence ID" value="KAJ8970664.1"/>
    <property type="molecule type" value="Genomic_DNA"/>
</dbReference>
<protein>
    <submittedName>
        <fullName evidence="1">Uncharacterized protein</fullName>
    </submittedName>
</protein>